<sequence>MTFLKGYNFVITVVKDNKEHSECSGYLCDYEEFYTDELSNSSINGSKTRSLHPKIEQNALTQLYKLRFLLK</sequence>
<gene>
    <name evidence="1" type="ORF">FCALED_LOCUS8656</name>
</gene>
<evidence type="ECO:0000313" key="1">
    <source>
        <dbReference type="EMBL" id="CAG8602418.1"/>
    </source>
</evidence>
<evidence type="ECO:0000313" key="2">
    <source>
        <dbReference type="Proteomes" id="UP000789570"/>
    </source>
</evidence>
<proteinExistence type="predicted"/>
<reference evidence="1" key="1">
    <citation type="submission" date="2021-06" db="EMBL/GenBank/DDBJ databases">
        <authorList>
            <person name="Kallberg Y."/>
            <person name="Tangrot J."/>
            <person name="Rosling A."/>
        </authorList>
    </citation>
    <scope>NUCLEOTIDE SEQUENCE</scope>
    <source>
        <strain evidence="1">UK204</strain>
    </source>
</reference>
<dbReference type="EMBL" id="CAJVPQ010002590">
    <property type="protein sequence ID" value="CAG8602418.1"/>
    <property type="molecule type" value="Genomic_DNA"/>
</dbReference>
<accession>A0A9N9CGD1</accession>
<organism evidence="1 2">
    <name type="scientific">Funneliformis caledonium</name>
    <dbReference type="NCBI Taxonomy" id="1117310"/>
    <lineage>
        <taxon>Eukaryota</taxon>
        <taxon>Fungi</taxon>
        <taxon>Fungi incertae sedis</taxon>
        <taxon>Mucoromycota</taxon>
        <taxon>Glomeromycotina</taxon>
        <taxon>Glomeromycetes</taxon>
        <taxon>Glomerales</taxon>
        <taxon>Glomeraceae</taxon>
        <taxon>Funneliformis</taxon>
    </lineage>
</organism>
<dbReference type="Proteomes" id="UP000789570">
    <property type="component" value="Unassembled WGS sequence"/>
</dbReference>
<protein>
    <submittedName>
        <fullName evidence="1">14994_t:CDS:1</fullName>
    </submittedName>
</protein>
<name>A0A9N9CGD1_9GLOM</name>
<keyword evidence="2" id="KW-1185">Reference proteome</keyword>
<dbReference type="AlphaFoldDB" id="A0A9N9CGD1"/>
<comment type="caution">
    <text evidence="1">The sequence shown here is derived from an EMBL/GenBank/DDBJ whole genome shotgun (WGS) entry which is preliminary data.</text>
</comment>